<feature type="domain" description="Peptidase S1" evidence="3">
    <location>
        <begin position="1"/>
        <end position="139"/>
    </location>
</feature>
<dbReference type="InterPro" id="IPR009003">
    <property type="entry name" value="Peptidase_S1_PA"/>
</dbReference>
<proteinExistence type="inferred from homology"/>
<evidence type="ECO:0000313" key="4">
    <source>
        <dbReference type="EMBL" id="JAT16539.1"/>
    </source>
</evidence>
<dbReference type="InterPro" id="IPR051487">
    <property type="entry name" value="Ser/Thr_Proteases_Immune/Dev"/>
</dbReference>
<dbReference type="InterPro" id="IPR043504">
    <property type="entry name" value="Peptidase_S1_PA_chymotrypsin"/>
</dbReference>
<gene>
    <name evidence="4" type="ORF">g.44504</name>
    <name evidence="5" type="ORF">g.44505</name>
</gene>
<dbReference type="PANTHER" id="PTHR24256">
    <property type="entry name" value="TRYPTASE-RELATED"/>
    <property type="match status" value="1"/>
</dbReference>
<evidence type="ECO:0000259" key="3">
    <source>
        <dbReference type="PROSITE" id="PS50240"/>
    </source>
</evidence>
<sequence>RKVEFNDFIKPICLPIPEDFQTNNFVNEETVLARWKDGPRLHDHHLRVIELDECRQNLTSSGITFGNHKKQLCASTPGTNLCRVDAGSPLMIKRRYTENPKIYVLGMLSEEFSHCSVEGSPTVYIRISEYLPWILDNIELDT</sequence>
<dbReference type="GO" id="GO:0006508">
    <property type="term" value="P:proteolysis"/>
    <property type="evidence" value="ECO:0007669"/>
    <property type="project" value="InterPro"/>
</dbReference>
<dbReference type="Pfam" id="PF00089">
    <property type="entry name" value="Trypsin"/>
    <property type="match status" value="1"/>
</dbReference>
<feature type="non-terminal residue" evidence="4">
    <location>
        <position position="1"/>
    </location>
</feature>
<evidence type="ECO:0000313" key="5">
    <source>
        <dbReference type="EMBL" id="JAT21837.1"/>
    </source>
</evidence>
<evidence type="ECO:0000256" key="1">
    <source>
        <dbReference type="ARBA" id="ARBA00023157"/>
    </source>
</evidence>
<protein>
    <recommendedName>
        <fullName evidence="3">Peptidase S1 domain-containing protein</fullName>
    </recommendedName>
</protein>
<name>A0A1B6KYL5_9HEMI</name>
<dbReference type="PROSITE" id="PS50240">
    <property type="entry name" value="TRYPSIN_DOM"/>
    <property type="match status" value="1"/>
</dbReference>
<dbReference type="Gene3D" id="2.40.10.10">
    <property type="entry name" value="Trypsin-like serine proteases"/>
    <property type="match status" value="1"/>
</dbReference>
<dbReference type="SUPFAM" id="SSF50494">
    <property type="entry name" value="Trypsin-like serine proteases"/>
    <property type="match status" value="1"/>
</dbReference>
<dbReference type="AlphaFoldDB" id="A0A1B6KYL5"/>
<keyword evidence="1" id="KW-1015">Disulfide bond</keyword>
<dbReference type="EMBL" id="GEBQ01018140">
    <property type="protein sequence ID" value="JAT21837.1"/>
    <property type="molecule type" value="Transcribed_RNA"/>
</dbReference>
<evidence type="ECO:0000256" key="2">
    <source>
        <dbReference type="ARBA" id="ARBA00024195"/>
    </source>
</evidence>
<accession>A0A1B6KYL5</accession>
<dbReference type="EMBL" id="GEBQ01023438">
    <property type="protein sequence ID" value="JAT16539.1"/>
    <property type="molecule type" value="Transcribed_RNA"/>
</dbReference>
<organism evidence="4">
    <name type="scientific">Graphocephala atropunctata</name>
    <dbReference type="NCBI Taxonomy" id="36148"/>
    <lineage>
        <taxon>Eukaryota</taxon>
        <taxon>Metazoa</taxon>
        <taxon>Ecdysozoa</taxon>
        <taxon>Arthropoda</taxon>
        <taxon>Hexapoda</taxon>
        <taxon>Insecta</taxon>
        <taxon>Pterygota</taxon>
        <taxon>Neoptera</taxon>
        <taxon>Paraneoptera</taxon>
        <taxon>Hemiptera</taxon>
        <taxon>Auchenorrhyncha</taxon>
        <taxon>Membracoidea</taxon>
        <taxon>Cicadellidae</taxon>
        <taxon>Cicadellinae</taxon>
        <taxon>Cicadellini</taxon>
        <taxon>Graphocephala</taxon>
    </lineage>
</organism>
<comment type="similarity">
    <text evidence="2">Belongs to the peptidase S1 family. CLIP subfamily.</text>
</comment>
<dbReference type="GO" id="GO:0004252">
    <property type="term" value="F:serine-type endopeptidase activity"/>
    <property type="evidence" value="ECO:0007669"/>
    <property type="project" value="InterPro"/>
</dbReference>
<reference evidence="4" key="1">
    <citation type="submission" date="2015-11" db="EMBL/GenBank/DDBJ databases">
        <title>De novo transcriptome assembly of four potential Pierce s Disease insect vectors from Arizona vineyards.</title>
        <authorList>
            <person name="Tassone E.E."/>
        </authorList>
    </citation>
    <scope>NUCLEOTIDE SEQUENCE</scope>
</reference>
<dbReference type="InterPro" id="IPR001254">
    <property type="entry name" value="Trypsin_dom"/>
</dbReference>